<dbReference type="Gene3D" id="3.40.1210.10">
    <property type="entry name" value="Survival protein SurE-like phosphatase/nucleotidase"/>
    <property type="match status" value="1"/>
</dbReference>
<comment type="subcellular location">
    <subcellularLocation>
        <location evidence="7">Cytoplasm</location>
    </subcellularLocation>
</comment>
<evidence type="ECO:0000256" key="5">
    <source>
        <dbReference type="ARBA" id="ARBA00022741"/>
    </source>
</evidence>
<keyword evidence="5 7" id="KW-0547">Nucleotide-binding</keyword>
<comment type="function">
    <text evidence="7">Nucleotidase that shows phosphatase activity on nucleoside 5'-monophosphates.</text>
</comment>
<dbReference type="InterPro" id="IPR036523">
    <property type="entry name" value="SurE-like_sf"/>
</dbReference>
<dbReference type="Pfam" id="PF01975">
    <property type="entry name" value="SurE"/>
    <property type="match status" value="1"/>
</dbReference>
<keyword evidence="10" id="KW-1185">Reference proteome</keyword>
<protein>
    <recommendedName>
        <fullName evidence="7">5'-nucleotidase SurE</fullName>
        <ecNumber evidence="7">3.1.3.5</ecNumber>
    </recommendedName>
    <alternativeName>
        <fullName evidence="7">Nucleoside 5'-monophosphate phosphohydrolase</fullName>
    </alternativeName>
</protein>
<evidence type="ECO:0000256" key="7">
    <source>
        <dbReference type="HAMAP-Rule" id="MF_00060"/>
    </source>
</evidence>
<reference evidence="9 10" key="1">
    <citation type="journal article" date="2019" name="Sci. Rep.">
        <title>Sulfobacillus thermotolerans: new insights into resistance and metabolic capacities of acidophilic chemolithotrophs.</title>
        <authorList>
            <person name="Panyushkina A.E."/>
            <person name="Babenko V.V."/>
            <person name="Nikitina A.S."/>
            <person name="Selezneva O.V."/>
            <person name="Tsaplina I.A."/>
            <person name="Letarova M.A."/>
            <person name="Kostryukova E.S."/>
            <person name="Letarov A.V."/>
        </authorList>
    </citation>
    <scope>NUCLEOTIDE SEQUENCE [LARGE SCALE GENOMIC DNA]</scope>
    <source>
        <strain evidence="9 10">Kr1</strain>
    </source>
</reference>
<evidence type="ECO:0000313" key="9">
    <source>
        <dbReference type="EMBL" id="AUW93674.1"/>
    </source>
</evidence>
<feature type="binding site" evidence="7">
    <location>
        <position position="11"/>
    </location>
    <ligand>
        <name>a divalent metal cation</name>
        <dbReference type="ChEBI" id="CHEBI:60240"/>
    </ligand>
</feature>
<keyword evidence="3 7" id="KW-0963">Cytoplasm</keyword>
<evidence type="ECO:0000256" key="6">
    <source>
        <dbReference type="ARBA" id="ARBA00022801"/>
    </source>
</evidence>
<dbReference type="InterPro" id="IPR030048">
    <property type="entry name" value="SurE"/>
</dbReference>
<sequence length="263" mass="29084">MKFNRILVTNDDGIGAEGIKLLTGMLSAVARVYVVAPELERSAMGHAITMHKPLHATPVEIEGATQAWRINGTPADCAKLGVEALLPARPDLLLSGINHGSNLGRDIYYSGTVSAAMEGMFLGVPSMALSYAGDDREGLEWSARFVRWWVTQSEFIQPPNGMLYNVNFPQWNHQPPHQMVWVRLGQRRYSNDFHKRIDPRGRAYYWMAGRPHDAIQETDTDVGALAGGMITVTPLQMDATAYPFIADKEALPIPSQLGEGLWP</sequence>
<dbReference type="Proteomes" id="UP000325292">
    <property type="component" value="Chromosome"/>
</dbReference>
<feature type="binding site" evidence="7">
    <location>
        <position position="42"/>
    </location>
    <ligand>
        <name>a divalent metal cation</name>
        <dbReference type="ChEBI" id="CHEBI:60240"/>
    </ligand>
</feature>
<evidence type="ECO:0000256" key="2">
    <source>
        <dbReference type="ARBA" id="ARBA00011062"/>
    </source>
</evidence>
<feature type="binding site" evidence="7">
    <location>
        <position position="98"/>
    </location>
    <ligand>
        <name>a divalent metal cation</name>
        <dbReference type="ChEBI" id="CHEBI:60240"/>
    </ligand>
</feature>
<evidence type="ECO:0000259" key="8">
    <source>
        <dbReference type="Pfam" id="PF01975"/>
    </source>
</evidence>
<dbReference type="InterPro" id="IPR002828">
    <property type="entry name" value="SurE-like_Pase/nucleotidase"/>
</dbReference>
<dbReference type="HAMAP" id="MF_00060">
    <property type="entry name" value="SurE"/>
    <property type="match status" value="1"/>
</dbReference>
<dbReference type="PANTHER" id="PTHR30457:SF12">
    <property type="entry name" value="5'_3'-NUCLEOTIDASE SURE"/>
    <property type="match status" value="1"/>
</dbReference>
<keyword evidence="6 7" id="KW-0378">Hydrolase</keyword>
<accession>A0ABM6RQM8</accession>
<organism evidence="9 10">
    <name type="scientific">Sulfobacillus thermotolerans</name>
    <dbReference type="NCBI Taxonomy" id="338644"/>
    <lineage>
        <taxon>Bacteria</taxon>
        <taxon>Bacillati</taxon>
        <taxon>Bacillota</taxon>
        <taxon>Clostridia</taxon>
        <taxon>Eubacteriales</taxon>
        <taxon>Clostridiales Family XVII. Incertae Sedis</taxon>
        <taxon>Sulfobacillus</taxon>
    </lineage>
</organism>
<feature type="binding site" evidence="7">
    <location>
        <position position="12"/>
    </location>
    <ligand>
        <name>a divalent metal cation</name>
        <dbReference type="ChEBI" id="CHEBI:60240"/>
    </ligand>
</feature>
<dbReference type="SUPFAM" id="SSF64167">
    <property type="entry name" value="SurE-like"/>
    <property type="match status" value="1"/>
</dbReference>
<dbReference type="EMBL" id="CP019454">
    <property type="protein sequence ID" value="AUW93674.1"/>
    <property type="molecule type" value="Genomic_DNA"/>
</dbReference>
<keyword evidence="4 7" id="KW-0479">Metal-binding</keyword>
<comment type="similarity">
    <text evidence="2 7">Belongs to the SurE nucleotidase family.</text>
</comment>
<dbReference type="NCBIfam" id="NF001492">
    <property type="entry name" value="PRK00346.2-2"/>
    <property type="match status" value="1"/>
</dbReference>
<proteinExistence type="inferred from homology"/>
<evidence type="ECO:0000256" key="3">
    <source>
        <dbReference type="ARBA" id="ARBA00022490"/>
    </source>
</evidence>
<dbReference type="NCBIfam" id="NF001490">
    <property type="entry name" value="PRK00346.1-4"/>
    <property type="match status" value="1"/>
</dbReference>
<name>A0ABM6RQM8_9FIRM</name>
<dbReference type="PANTHER" id="PTHR30457">
    <property type="entry name" value="5'-NUCLEOTIDASE SURE"/>
    <property type="match status" value="1"/>
</dbReference>
<evidence type="ECO:0000256" key="4">
    <source>
        <dbReference type="ARBA" id="ARBA00022723"/>
    </source>
</evidence>
<feature type="domain" description="Survival protein SurE-like phosphatase/nucleotidase" evidence="8">
    <location>
        <begin position="6"/>
        <end position="190"/>
    </location>
</feature>
<dbReference type="NCBIfam" id="TIGR00087">
    <property type="entry name" value="surE"/>
    <property type="match status" value="1"/>
</dbReference>
<evidence type="ECO:0000256" key="1">
    <source>
        <dbReference type="ARBA" id="ARBA00000815"/>
    </source>
</evidence>
<comment type="cofactor">
    <cofactor evidence="7">
        <name>a divalent metal cation</name>
        <dbReference type="ChEBI" id="CHEBI:60240"/>
    </cofactor>
    <text evidence="7">Binds 1 divalent metal cation per subunit.</text>
</comment>
<dbReference type="EC" id="3.1.3.5" evidence="7"/>
<evidence type="ECO:0000313" key="10">
    <source>
        <dbReference type="Proteomes" id="UP000325292"/>
    </source>
</evidence>
<comment type="catalytic activity">
    <reaction evidence="1 7">
        <text>a ribonucleoside 5'-phosphate + H2O = a ribonucleoside + phosphate</text>
        <dbReference type="Rhea" id="RHEA:12484"/>
        <dbReference type="ChEBI" id="CHEBI:15377"/>
        <dbReference type="ChEBI" id="CHEBI:18254"/>
        <dbReference type="ChEBI" id="CHEBI:43474"/>
        <dbReference type="ChEBI" id="CHEBI:58043"/>
        <dbReference type="EC" id="3.1.3.5"/>
    </reaction>
</comment>
<gene>
    <name evidence="7" type="primary">surE</name>
    <name evidence="9" type="ORF">BXT84_06750</name>
</gene>